<proteinExistence type="predicted"/>
<accession>A0A1H1TQM0</accession>
<reference evidence="3" key="1">
    <citation type="submission" date="2016-10" db="EMBL/GenBank/DDBJ databases">
        <authorList>
            <person name="Varghese N."/>
            <person name="Submissions S."/>
        </authorList>
    </citation>
    <scope>NUCLEOTIDE SEQUENCE [LARGE SCALE GENOMIC DNA]</scope>
    <source>
        <strain evidence="3">CPCC 202695</strain>
    </source>
</reference>
<evidence type="ECO:0000256" key="1">
    <source>
        <dbReference type="SAM" id="MobiDB-lite"/>
    </source>
</evidence>
<dbReference type="RefSeq" id="WP_188434409.1">
    <property type="nucleotide sequence ID" value="NZ_BMDN01000004.1"/>
</dbReference>
<dbReference type="EMBL" id="LT629755">
    <property type="protein sequence ID" value="SDS62361.1"/>
    <property type="molecule type" value="Genomic_DNA"/>
</dbReference>
<evidence type="ECO:0000313" key="2">
    <source>
        <dbReference type="EMBL" id="SDS62361.1"/>
    </source>
</evidence>
<protein>
    <submittedName>
        <fullName evidence="2">Uncharacterized protein</fullName>
    </submittedName>
</protein>
<sequence length="115" mass="12566">MVRESAEAVVVFDAGAPPGAILQQVRQHAVVLQWLPPRIAIVRLRAGLPPARTVAGTSWYDGAVPASVDLAPTERLFVDAWLSRRETKDRPADGLHWDAPGKEPPDWPDEAAHHP</sequence>
<evidence type="ECO:0000313" key="3">
    <source>
        <dbReference type="Proteomes" id="UP000199482"/>
    </source>
</evidence>
<dbReference type="AlphaFoldDB" id="A0A1H1TQM0"/>
<dbReference type="Proteomes" id="UP000199482">
    <property type="component" value="Chromosome I"/>
</dbReference>
<name>A0A1H1TQM0_9MICO</name>
<dbReference type="STRING" id="589382.SAMN04489721_1622"/>
<gene>
    <name evidence="2" type="ORF">SAMN04489721_1622</name>
</gene>
<organism evidence="2 3">
    <name type="scientific">Agromyces flavus</name>
    <dbReference type="NCBI Taxonomy" id="589382"/>
    <lineage>
        <taxon>Bacteria</taxon>
        <taxon>Bacillati</taxon>
        <taxon>Actinomycetota</taxon>
        <taxon>Actinomycetes</taxon>
        <taxon>Micrococcales</taxon>
        <taxon>Microbacteriaceae</taxon>
        <taxon>Agromyces</taxon>
    </lineage>
</organism>
<feature type="region of interest" description="Disordered" evidence="1">
    <location>
        <begin position="88"/>
        <end position="115"/>
    </location>
</feature>